<evidence type="ECO:0000313" key="2">
    <source>
        <dbReference type="Proteomes" id="UP000765509"/>
    </source>
</evidence>
<organism evidence="1 2">
    <name type="scientific">Austropuccinia psidii MF-1</name>
    <dbReference type="NCBI Taxonomy" id="1389203"/>
    <lineage>
        <taxon>Eukaryota</taxon>
        <taxon>Fungi</taxon>
        <taxon>Dikarya</taxon>
        <taxon>Basidiomycota</taxon>
        <taxon>Pucciniomycotina</taxon>
        <taxon>Pucciniomycetes</taxon>
        <taxon>Pucciniales</taxon>
        <taxon>Sphaerophragmiaceae</taxon>
        <taxon>Austropuccinia</taxon>
    </lineage>
</organism>
<sequence length="156" mass="17350">MYPGDLLHPGYEREQAWLINLLHHLGQCHLTAEKDQQCSHFCAESTPYHEHLATRSMVDHKVFQLPLLLRCPPNMDPINLFPELKCGLVRPNHLGPIVDCPMAVGMGKGKASLEVLRLEVGFFGSNARLLTQLVDLALDLPSGDLVSQKVSDLCNC</sequence>
<name>A0A9Q3K0J2_9BASI</name>
<dbReference type="EMBL" id="AVOT02089397">
    <property type="protein sequence ID" value="MBW0572067.1"/>
    <property type="molecule type" value="Genomic_DNA"/>
</dbReference>
<dbReference type="Proteomes" id="UP000765509">
    <property type="component" value="Unassembled WGS sequence"/>
</dbReference>
<proteinExistence type="predicted"/>
<reference evidence="1" key="1">
    <citation type="submission" date="2021-03" db="EMBL/GenBank/DDBJ databases">
        <title>Draft genome sequence of rust myrtle Austropuccinia psidii MF-1, a brazilian biotype.</title>
        <authorList>
            <person name="Quecine M.C."/>
            <person name="Pachon D.M.R."/>
            <person name="Bonatelli M.L."/>
            <person name="Correr F.H."/>
            <person name="Franceschini L.M."/>
            <person name="Leite T.F."/>
            <person name="Margarido G.R.A."/>
            <person name="Almeida C.A."/>
            <person name="Ferrarezi J.A."/>
            <person name="Labate C.A."/>
        </authorList>
    </citation>
    <scope>NUCLEOTIDE SEQUENCE</scope>
    <source>
        <strain evidence="1">MF-1</strain>
    </source>
</reference>
<keyword evidence="2" id="KW-1185">Reference proteome</keyword>
<gene>
    <name evidence="1" type="ORF">O181_111782</name>
</gene>
<accession>A0A9Q3K0J2</accession>
<dbReference type="AlphaFoldDB" id="A0A9Q3K0J2"/>
<comment type="caution">
    <text evidence="1">The sequence shown here is derived from an EMBL/GenBank/DDBJ whole genome shotgun (WGS) entry which is preliminary data.</text>
</comment>
<evidence type="ECO:0000313" key="1">
    <source>
        <dbReference type="EMBL" id="MBW0572067.1"/>
    </source>
</evidence>
<protein>
    <submittedName>
        <fullName evidence="1">Uncharacterized protein</fullName>
    </submittedName>
</protein>